<dbReference type="NCBIfam" id="TIGR01349">
    <property type="entry name" value="PDHac_trf_mito"/>
    <property type="match status" value="1"/>
</dbReference>
<dbReference type="Gene3D" id="2.40.50.100">
    <property type="match status" value="1"/>
</dbReference>
<evidence type="ECO:0000259" key="11">
    <source>
        <dbReference type="PROSITE" id="PS51826"/>
    </source>
</evidence>
<feature type="domain" description="Lipoyl-binding" evidence="10">
    <location>
        <begin position="2"/>
        <end position="78"/>
    </location>
</feature>
<evidence type="ECO:0000313" key="13">
    <source>
        <dbReference type="Proteomes" id="UP000676409"/>
    </source>
</evidence>
<dbReference type="SUPFAM" id="SSF47005">
    <property type="entry name" value="Peripheral subunit-binding domain of 2-oxo acid dehydrogenase complex"/>
    <property type="match status" value="1"/>
</dbReference>
<dbReference type="InterPro" id="IPR001078">
    <property type="entry name" value="2-oxoacid_DH_actylTfrase"/>
</dbReference>
<sequence length="444" mass="45931">MSIDVLMPALSPTMEEGTLAKWHVKPGDKVSSGDVIAEIETDKATMEVEAVDEGVVESILVPEGTEGVKVNAPIARLAGEGEAPAPAPAPAAAPAPKAAEPAPQPAKAPEPAPTPAPAAPMPAAQAPAKADGDRVLASPLALRLAAQAGLDIRSIQGSGPHGRVIRRDVEAAQGEAPAAAAAPAAAPSAAPAISAAPARQVQSLEQMGIPAGSYTLVPLDGMRKTIARRMTESFRDVPHFPLTIDIEIDRLLEARARLNGLLEKNGVKASVNDLVLKAVATVLRQIPEANASYTPEGIAMHHHADVAMAVAVDGGLITPIIRACETKGLAQIATETKDLAERARTKKLKPEEFQGGTFTVSNLGMMGIKSFASIINEPQGAILSVGAGEKRPVVRSGKNGDELAIATVMTVTLTCDHRVIDGAIGSRFLQAFKAMVEDPIVMLA</sequence>
<keyword evidence="3 8" id="KW-0808">Transferase</keyword>
<name>A0A975G0I7_9CAUL</name>
<protein>
    <recommendedName>
        <fullName evidence="8">Acetyltransferase component of pyruvate dehydrogenase complex</fullName>
        <ecNumber evidence="8">2.3.1.12</ecNumber>
    </recommendedName>
</protein>
<dbReference type="PANTHER" id="PTHR23151:SF90">
    <property type="entry name" value="DIHYDROLIPOYLLYSINE-RESIDUE ACETYLTRANSFERASE COMPONENT OF PYRUVATE DEHYDROGENASE COMPLEX, MITOCHONDRIAL-RELATED"/>
    <property type="match status" value="1"/>
</dbReference>
<keyword evidence="13" id="KW-1185">Reference proteome</keyword>
<dbReference type="SUPFAM" id="SSF51230">
    <property type="entry name" value="Single hybrid motif"/>
    <property type="match status" value="1"/>
</dbReference>
<dbReference type="RefSeq" id="WP_211938915.1">
    <property type="nucleotide sequence ID" value="NZ_CP073078.1"/>
</dbReference>
<comment type="catalytic activity">
    <reaction evidence="7 8">
        <text>N(6)-[(R)-dihydrolipoyl]-L-lysyl-[protein] + acetyl-CoA = N(6)-[(R)-S(8)-acetyldihydrolipoyl]-L-lysyl-[protein] + CoA</text>
        <dbReference type="Rhea" id="RHEA:17017"/>
        <dbReference type="Rhea" id="RHEA-COMP:10475"/>
        <dbReference type="Rhea" id="RHEA-COMP:10478"/>
        <dbReference type="ChEBI" id="CHEBI:57287"/>
        <dbReference type="ChEBI" id="CHEBI:57288"/>
        <dbReference type="ChEBI" id="CHEBI:83100"/>
        <dbReference type="ChEBI" id="CHEBI:83111"/>
        <dbReference type="EC" id="2.3.1.12"/>
    </reaction>
</comment>
<dbReference type="GO" id="GO:0045254">
    <property type="term" value="C:pyruvate dehydrogenase complex"/>
    <property type="evidence" value="ECO:0007669"/>
    <property type="project" value="UniProtKB-UniRule"/>
</dbReference>
<evidence type="ECO:0000256" key="4">
    <source>
        <dbReference type="ARBA" id="ARBA00022823"/>
    </source>
</evidence>
<dbReference type="InterPro" id="IPR004167">
    <property type="entry name" value="PSBD"/>
</dbReference>
<reference evidence="12" key="1">
    <citation type="submission" date="2021-04" db="EMBL/GenBank/DDBJ databases">
        <title>The complete genome sequence of Caulobacter sp. S6.</title>
        <authorList>
            <person name="Tang Y."/>
            <person name="Ouyang W."/>
            <person name="Liu Q."/>
            <person name="Huang B."/>
            <person name="Guo Z."/>
            <person name="Lei P."/>
        </authorList>
    </citation>
    <scope>NUCLEOTIDE SEQUENCE</scope>
    <source>
        <strain evidence="12">S6</strain>
    </source>
</reference>
<evidence type="ECO:0000256" key="3">
    <source>
        <dbReference type="ARBA" id="ARBA00022679"/>
    </source>
</evidence>
<dbReference type="EC" id="2.3.1.12" evidence="8"/>
<keyword evidence="4 8" id="KW-0450">Lipoyl</keyword>
<dbReference type="Gene3D" id="3.30.559.10">
    <property type="entry name" value="Chloramphenicol acetyltransferase-like domain"/>
    <property type="match status" value="1"/>
</dbReference>
<proteinExistence type="inferred from homology"/>
<comment type="similarity">
    <text evidence="1 8">Belongs to the 2-oxoacid dehydrogenase family.</text>
</comment>
<dbReference type="Pfam" id="PF02817">
    <property type="entry name" value="E3_binding"/>
    <property type="match status" value="1"/>
</dbReference>
<dbReference type="CDD" id="cd06849">
    <property type="entry name" value="lipoyl_domain"/>
    <property type="match status" value="1"/>
</dbReference>
<dbReference type="SUPFAM" id="SSF52777">
    <property type="entry name" value="CoA-dependent acyltransferases"/>
    <property type="match status" value="1"/>
</dbReference>
<dbReference type="Pfam" id="PF00198">
    <property type="entry name" value="2-oxoacid_dh"/>
    <property type="match status" value="1"/>
</dbReference>
<keyword evidence="5 8" id="KW-0012">Acyltransferase</keyword>
<evidence type="ECO:0000256" key="8">
    <source>
        <dbReference type="RuleBase" id="RU361137"/>
    </source>
</evidence>
<dbReference type="AlphaFoldDB" id="A0A975G0I7"/>
<dbReference type="EMBL" id="CP073078">
    <property type="protein sequence ID" value="QUD88865.1"/>
    <property type="molecule type" value="Genomic_DNA"/>
</dbReference>
<dbReference type="Gene3D" id="4.10.320.10">
    <property type="entry name" value="E3-binding domain"/>
    <property type="match status" value="1"/>
</dbReference>
<dbReference type="KEGG" id="caul:KCG34_02965"/>
<gene>
    <name evidence="12" type="ORF">KCG34_02965</name>
</gene>
<dbReference type="Pfam" id="PF00364">
    <property type="entry name" value="Biotin_lipoyl"/>
    <property type="match status" value="1"/>
</dbReference>
<comment type="function">
    <text evidence="6">The pyruvate dehydrogenase complex catalyzes the overall conversion of pyruvate to acetyl-CoA and CO(2). It contains multiple copies of three enzymatic components: pyruvate dehydrogenase (E1), dihydrolipoamide acetyltransferase (E2) and lipoamide dehydrogenase (E3).</text>
</comment>
<dbReference type="InterPro" id="IPR006257">
    <property type="entry name" value="LAT1"/>
</dbReference>
<feature type="region of interest" description="Disordered" evidence="9">
    <location>
        <begin position="81"/>
        <end position="132"/>
    </location>
</feature>
<comment type="subunit">
    <text evidence="2">Forms a 24-polypeptide structural core with octahedral symmetry.</text>
</comment>
<evidence type="ECO:0000256" key="2">
    <source>
        <dbReference type="ARBA" id="ARBA00011484"/>
    </source>
</evidence>
<evidence type="ECO:0000259" key="10">
    <source>
        <dbReference type="PROSITE" id="PS50968"/>
    </source>
</evidence>
<evidence type="ECO:0000256" key="6">
    <source>
        <dbReference type="ARBA" id="ARBA00025211"/>
    </source>
</evidence>
<dbReference type="PANTHER" id="PTHR23151">
    <property type="entry name" value="DIHYDROLIPOAMIDE ACETYL/SUCCINYL-TRANSFERASE-RELATED"/>
    <property type="match status" value="1"/>
</dbReference>
<dbReference type="PROSITE" id="PS00189">
    <property type="entry name" value="LIPOYL"/>
    <property type="match status" value="1"/>
</dbReference>
<evidence type="ECO:0000256" key="7">
    <source>
        <dbReference type="ARBA" id="ARBA00048370"/>
    </source>
</evidence>
<evidence type="ECO:0000256" key="1">
    <source>
        <dbReference type="ARBA" id="ARBA00007317"/>
    </source>
</evidence>
<dbReference type="InterPro" id="IPR003016">
    <property type="entry name" value="2-oxoA_DH_lipoyl-BS"/>
</dbReference>
<keyword evidence="12" id="KW-0670">Pyruvate</keyword>
<dbReference type="GO" id="GO:0004742">
    <property type="term" value="F:dihydrolipoyllysine-residue acetyltransferase activity"/>
    <property type="evidence" value="ECO:0007669"/>
    <property type="project" value="UniProtKB-UniRule"/>
</dbReference>
<dbReference type="PROSITE" id="PS51826">
    <property type="entry name" value="PSBD"/>
    <property type="match status" value="1"/>
</dbReference>
<evidence type="ECO:0000256" key="9">
    <source>
        <dbReference type="SAM" id="MobiDB-lite"/>
    </source>
</evidence>
<dbReference type="PROSITE" id="PS50968">
    <property type="entry name" value="BIOTINYL_LIPOYL"/>
    <property type="match status" value="1"/>
</dbReference>
<dbReference type="GO" id="GO:0006086">
    <property type="term" value="P:pyruvate decarboxylation to acetyl-CoA"/>
    <property type="evidence" value="ECO:0007669"/>
    <property type="project" value="InterPro"/>
</dbReference>
<feature type="compositionally biased region" description="Pro residues" evidence="9">
    <location>
        <begin position="102"/>
        <end position="120"/>
    </location>
</feature>
<dbReference type="Proteomes" id="UP000676409">
    <property type="component" value="Chromosome"/>
</dbReference>
<feature type="domain" description="Peripheral subunit-binding (PSBD)" evidence="11">
    <location>
        <begin position="136"/>
        <end position="173"/>
    </location>
</feature>
<comment type="cofactor">
    <cofactor evidence="8">
        <name>(R)-lipoate</name>
        <dbReference type="ChEBI" id="CHEBI:83088"/>
    </cofactor>
    <text evidence="8">Binds 1 lipoyl cofactor covalently.</text>
</comment>
<evidence type="ECO:0000313" key="12">
    <source>
        <dbReference type="EMBL" id="QUD88865.1"/>
    </source>
</evidence>
<dbReference type="InterPro" id="IPR011053">
    <property type="entry name" value="Single_hybrid_motif"/>
</dbReference>
<dbReference type="InterPro" id="IPR045257">
    <property type="entry name" value="E2/Pdx1"/>
</dbReference>
<evidence type="ECO:0000256" key="5">
    <source>
        <dbReference type="ARBA" id="ARBA00023315"/>
    </source>
</evidence>
<dbReference type="FunFam" id="2.40.50.100:FF:000010">
    <property type="entry name" value="Acetyltransferase component of pyruvate dehydrogenase complex"/>
    <property type="match status" value="1"/>
</dbReference>
<organism evidence="12 13">
    <name type="scientific">Phenylobacterium montanum</name>
    <dbReference type="NCBI Taxonomy" id="2823693"/>
    <lineage>
        <taxon>Bacteria</taxon>
        <taxon>Pseudomonadati</taxon>
        <taxon>Pseudomonadota</taxon>
        <taxon>Alphaproteobacteria</taxon>
        <taxon>Caulobacterales</taxon>
        <taxon>Caulobacteraceae</taxon>
        <taxon>Phenylobacterium</taxon>
    </lineage>
</organism>
<dbReference type="InterPro" id="IPR036625">
    <property type="entry name" value="E3-bd_dom_sf"/>
</dbReference>
<dbReference type="InterPro" id="IPR023213">
    <property type="entry name" value="CAT-like_dom_sf"/>
</dbReference>
<accession>A0A975G0I7</accession>
<dbReference type="InterPro" id="IPR000089">
    <property type="entry name" value="Biotin_lipoyl"/>
</dbReference>